<gene>
    <name evidence="2" type="ORF">COCVIDRAFT_97442</name>
</gene>
<dbReference type="Proteomes" id="UP000054337">
    <property type="component" value="Unassembled WGS sequence"/>
</dbReference>
<evidence type="ECO:0000313" key="3">
    <source>
        <dbReference type="Proteomes" id="UP000054337"/>
    </source>
</evidence>
<evidence type="ECO:0000256" key="1">
    <source>
        <dbReference type="SAM" id="Phobius"/>
    </source>
</evidence>
<dbReference type="EMBL" id="KI968727">
    <property type="protein sequence ID" value="EUN27758.1"/>
    <property type="molecule type" value="Genomic_DNA"/>
</dbReference>
<dbReference type="AlphaFoldDB" id="W7EBE6"/>
<reference evidence="2 3" key="1">
    <citation type="journal article" date="2013" name="PLoS Genet.">
        <title>Comparative genome structure, secondary metabolite, and effector coding capacity across Cochliobolus pathogens.</title>
        <authorList>
            <person name="Condon B.J."/>
            <person name="Leng Y."/>
            <person name="Wu D."/>
            <person name="Bushley K.E."/>
            <person name="Ohm R.A."/>
            <person name="Otillar R."/>
            <person name="Martin J."/>
            <person name="Schackwitz W."/>
            <person name="Grimwood J."/>
            <person name="MohdZainudin N."/>
            <person name="Xue C."/>
            <person name="Wang R."/>
            <person name="Manning V.A."/>
            <person name="Dhillon B."/>
            <person name="Tu Z.J."/>
            <person name="Steffenson B.J."/>
            <person name="Salamov A."/>
            <person name="Sun H."/>
            <person name="Lowry S."/>
            <person name="LaButti K."/>
            <person name="Han J."/>
            <person name="Copeland A."/>
            <person name="Lindquist E."/>
            <person name="Barry K."/>
            <person name="Schmutz J."/>
            <person name="Baker S.E."/>
            <person name="Ciuffetti L.M."/>
            <person name="Grigoriev I.V."/>
            <person name="Zhong S."/>
            <person name="Turgeon B.G."/>
        </authorList>
    </citation>
    <scope>NUCLEOTIDE SEQUENCE [LARGE SCALE GENOMIC DNA]</scope>
    <source>
        <strain evidence="2 3">FI3</strain>
    </source>
</reference>
<dbReference type="HOGENOM" id="CLU_2891902_0_0_1"/>
<protein>
    <submittedName>
        <fullName evidence="2">Uncharacterized protein</fullName>
    </submittedName>
</protein>
<sequence>TGCFLFLSSLSGDFDNLYLGSSLFYFPFLSFFSLPLLFSFFLPPHPSTSFFLFPSFPSDPPRH</sequence>
<feature type="non-terminal residue" evidence="2">
    <location>
        <position position="1"/>
    </location>
</feature>
<keyword evidence="1" id="KW-0472">Membrane</keyword>
<keyword evidence="1" id="KW-1133">Transmembrane helix</keyword>
<proteinExistence type="predicted"/>
<keyword evidence="3" id="KW-1185">Reference proteome</keyword>
<accession>W7EBE6</accession>
<dbReference type="GeneID" id="26260411"/>
<keyword evidence="1" id="KW-0812">Transmembrane</keyword>
<organism evidence="2 3">
    <name type="scientific">Bipolaris victoriae (strain FI3)</name>
    <name type="common">Victoria blight of oats agent</name>
    <name type="synonym">Cochliobolus victoriae</name>
    <dbReference type="NCBI Taxonomy" id="930091"/>
    <lineage>
        <taxon>Eukaryota</taxon>
        <taxon>Fungi</taxon>
        <taxon>Dikarya</taxon>
        <taxon>Ascomycota</taxon>
        <taxon>Pezizomycotina</taxon>
        <taxon>Dothideomycetes</taxon>
        <taxon>Pleosporomycetidae</taxon>
        <taxon>Pleosporales</taxon>
        <taxon>Pleosporineae</taxon>
        <taxon>Pleosporaceae</taxon>
        <taxon>Bipolaris</taxon>
    </lineage>
</organism>
<name>W7EBE6_BIPV3</name>
<dbReference type="RefSeq" id="XP_014557340.1">
    <property type="nucleotide sequence ID" value="XM_014701854.1"/>
</dbReference>
<feature type="transmembrane region" description="Helical" evidence="1">
    <location>
        <begin position="23"/>
        <end position="42"/>
    </location>
</feature>
<evidence type="ECO:0000313" key="2">
    <source>
        <dbReference type="EMBL" id="EUN27758.1"/>
    </source>
</evidence>